<dbReference type="AlphaFoldDB" id="A0A6A4HPM5"/>
<keyword evidence="2" id="KW-1185">Reference proteome</keyword>
<reference evidence="1" key="1">
    <citation type="journal article" date="2019" name="Environ. Microbiol.">
        <title>Fungal ecological strategies reflected in gene transcription - a case study of two litter decomposers.</title>
        <authorList>
            <person name="Barbi F."/>
            <person name="Kohler A."/>
            <person name="Barry K."/>
            <person name="Baskaran P."/>
            <person name="Daum C."/>
            <person name="Fauchery L."/>
            <person name="Ihrmark K."/>
            <person name="Kuo A."/>
            <person name="LaButti K."/>
            <person name="Lipzen A."/>
            <person name="Morin E."/>
            <person name="Grigoriev I.V."/>
            <person name="Henrissat B."/>
            <person name="Lindahl B."/>
            <person name="Martin F."/>
        </authorList>
    </citation>
    <scope>NUCLEOTIDE SEQUENCE</scope>
    <source>
        <strain evidence="1">JB14</strain>
    </source>
</reference>
<accession>A0A6A4HPM5</accession>
<dbReference type="Proteomes" id="UP000799118">
    <property type="component" value="Unassembled WGS sequence"/>
</dbReference>
<proteinExistence type="predicted"/>
<gene>
    <name evidence="1" type="ORF">BT96DRAFT_919996</name>
</gene>
<protein>
    <submittedName>
        <fullName evidence="1">Uncharacterized protein</fullName>
    </submittedName>
</protein>
<sequence length="251" mass="28099">SGVSLFQKAERAYASRRSDEAFELYEKAIKKILKDENVAAKLPAIVPDIAPQETLGYLWQNFTGFLRDPQMNYTAESSPEAFKLLNKFRPAKILLKGLQIIAGMTLGLLAWDKKDRPTASKRYREALDLAKTHPPYGEAPKPGHQNLKHFELYVATNNDTINAARVGPEAGGLRKESIPIHNTRFEPDGSRTVLNNFVLATDRCAHCGKRDVKLSKCSRCLKVANPQVTSLYPEEEIVAYSLSRSFTTIFS</sequence>
<evidence type="ECO:0000313" key="1">
    <source>
        <dbReference type="EMBL" id="KAE9399700.1"/>
    </source>
</evidence>
<dbReference type="OrthoDB" id="341421at2759"/>
<feature type="non-terminal residue" evidence="1">
    <location>
        <position position="1"/>
    </location>
</feature>
<dbReference type="EMBL" id="ML769466">
    <property type="protein sequence ID" value="KAE9399700.1"/>
    <property type="molecule type" value="Genomic_DNA"/>
</dbReference>
<organism evidence="1 2">
    <name type="scientific">Gymnopus androsaceus JB14</name>
    <dbReference type="NCBI Taxonomy" id="1447944"/>
    <lineage>
        <taxon>Eukaryota</taxon>
        <taxon>Fungi</taxon>
        <taxon>Dikarya</taxon>
        <taxon>Basidiomycota</taxon>
        <taxon>Agaricomycotina</taxon>
        <taxon>Agaricomycetes</taxon>
        <taxon>Agaricomycetidae</taxon>
        <taxon>Agaricales</taxon>
        <taxon>Marasmiineae</taxon>
        <taxon>Omphalotaceae</taxon>
        <taxon>Gymnopus</taxon>
    </lineage>
</organism>
<evidence type="ECO:0000313" key="2">
    <source>
        <dbReference type="Proteomes" id="UP000799118"/>
    </source>
</evidence>
<name>A0A6A4HPM5_9AGAR</name>